<comment type="caution">
    <text evidence="1">The sequence shown here is derived from an EMBL/GenBank/DDBJ whole genome shotgun (WGS) entry which is preliminary data.</text>
</comment>
<sequence length="78" mass="9020">MILLEVFFVVLPNESEEGKEGEEGLVSEFFITDKDFSQISAAKHVWKGIKIQLCLWHIKRAVETRLANNKKPQTINYN</sequence>
<proteinExistence type="predicted"/>
<dbReference type="Proteomes" id="UP000789901">
    <property type="component" value="Unassembled WGS sequence"/>
</dbReference>
<name>A0ABN7UWZ3_GIGMA</name>
<evidence type="ECO:0000313" key="2">
    <source>
        <dbReference type="Proteomes" id="UP000789901"/>
    </source>
</evidence>
<accession>A0ABN7UWZ3</accession>
<keyword evidence="2" id="KW-1185">Reference proteome</keyword>
<protein>
    <submittedName>
        <fullName evidence="1">18760_t:CDS:1</fullName>
    </submittedName>
</protein>
<dbReference type="EMBL" id="CAJVQB010006926">
    <property type="protein sequence ID" value="CAG8694102.1"/>
    <property type="molecule type" value="Genomic_DNA"/>
</dbReference>
<organism evidence="1 2">
    <name type="scientific">Gigaspora margarita</name>
    <dbReference type="NCBI Taxonomy" id="4874"/>
    <lineage>
        <taxon>Eukaryota</taxon>
        <taxon>Fungi</taxon>
        <taxon>Fungi incertae sedis</taxon>
        <taxon>Mucoromycota</taxon>
        <taxon>Glomeromycotina</taxon>
        <taxon>Glomeromycetes</taxon>
        <taxon>Diversisporales</taxon>
        <taxon>Gigasporaceae</taxon>
        <taxon>Gigaspora</taxon>
    </lineage>
</organism>
<gene>
    <name evidence="1" type="ORF">GMARGA_LOCUS11699</name>
</gene>
<feature type="non-terminal residue" evidence="1">
    <location>
        <position position="78"/>
    </location>
</feature>
<evidence type="ECO:0000313" key="1">
    <source>
        <dbReference type="EMBL" id="CAG8694102.1"/>
    </source>
</evidence>
<reference evidence="1 2" key="1">
    <citation type="submission" date="2021-06" db="EMBL/GenBank/DDBJ databases">
        <authorList>
            <person name="Kallberg Y."/>
            <person name="Tangrot J."/>
            <person name="Rosling A."/>
        </authorList>
    </citation>
    <scope>NUCLEOTIDE SEQUENCE [LARGE SCALE GENOMIC DNA]</scope>
    <source>
        <strain evidence="1 2">120-4 pot B 10/14</strain>
    </source>
</reference>